<organism evidence="10 11">
    <name type="scientific">Aspergillus sclerotioniger CBS 115572</name>
    <dbReference type="NCBI Taxonomy" id="1450535"/>
    <lineage>
        <taxon>Eukaryota</taxon>
        <taxon>Fungi</taxon>
        <taxon>Dikarya</taxon>
        <taxon>Ascomycota</taxon>
        <taxon>Pezizomycotina</taxon>
        <taxon>Eurotiomycetes</taxon>
        <taxon>Eurotiomycetidae</taxon>
        <taxon>Eurotiales</taxon>
        <taxon>Aspergillaceae</taxon>
        <taxon>Aspergillus</taxon>
        <taxon>Aspergillus subgen. Circumdati</taxon>
    </lineage>
</organism>
<dbReference type="GO" id="GO:0050684">
    <property type="term" value="P:regulation of mRNA processing"/>
    <property type="evidence" value="ECO:0007669"/>
    <property type="project" value="TreeGrafter"/>
</dbReference>
<protein>
    <recommendedName>
        <fullName evidence="1">non-specific serine/threonine protein kinase</fullName>
        <ecNumber evidence="1">2.7.11.1</ecNumber>
    </recommendedName>
</protein>
<dbReference type="SUPFAM" id="SSF56112">
    <property type="entry name" value="Protein kinase-like (PK-like)"/>
    <property type="match status" value="1"/>
</dbReference>
<evidence type="ECO:0000256" key="1">
    <source>
        <dbReference type="ARBA" id="ARBA00012513"/>
    </source>
</evidence>
<evidence type="ECO:0000256" key="4">
    <source>
        <dbReference type="ARBA" id="ARBA00022741"/>
    </source>
</evidence>
<dbReference type="Proteomes" id="UP000246702">
    <property type="component" value="Unassembled WGS sequence"/>
</dbReference>
<dbReference type="GO" id="GO:0000245">
    <property type="term" value="P:spliceosomal complex assembly"/>
    <property type="evidence" value="ECO:0007669"/>
    <property type="project" value="TreeGrafter"/>
</dbReference>
<dbReference type="STRING" id="1450535.A0A317X396"/>
<dbReference type="GO" id="GO:0005524">
    <property type="term" value="F:ATP binding"/>
    <property type="evidence" value="ECO:0007669"/>
    <property type="project" value="UniProtKB-KW"/>
</dbReference>
<name>A0A317X396_9EURO</name>
<evidence type="ECO:0000256" key="6">
    <source>
        <dbReference type="ARBA" id="ARBA00022840"/>
    </source>
</evidence>
<keyword evidence="6" id="KW-0067">ATP-binding</keyword>
<dbReference type="GeneID" id="37111937"/>
<dbReference type="InterPro" id="IPR051334">
    <property type="entry name" value="SRPK"/>
</dbReference>
<evidence type="ECO:0000256" key="2">
    <source>
        <dbReference type="ARBA" id="ARBA00022527"/>
    </source>
</evidence>
<evidence type="ECO:0000313" key="11">
    <source>
        <dbReference type="Proteomes" id="UP000246702"/>
    </source>
</evidence>
<dbReference type="OrthoDB" id="5979581at2759"/>
<dbReference type="Pfam" id="PF00069">
    <property type="entry name" value="Pkinase"/>
    <property type="match status" value="2"/>
</dbReference>
<comment type="catalytic activity">
    <reaction evidence="8">
        <text>L-seryl-[protein] + ATP = O-phospho-L-seryl-[protein] + ADP + H(+)</text>
        <dbReference type="Rhea" id="RHEA:17989"/>
        <dbReference type="Rhea" id="RHEA-COMP:9863"/>
        <dbReference type="Rhea" id="RHEA-COMP:11604"/>
        <dbReference type="ChEBI" id="CHEBI:15378"/>
        <dbReference type="ChEBI" id="CHEBI:29999"/>
        <dbReference type="ChEBI" id="CHEBI:30616"/>
        <dbReference type="ChEBI" id="CHEBI:83421"/>
        <dbReference type="ChEBI" id="CHEBI:456216"/>
        <dbReference type="EC" id="2.7.11.1"/>
    </reaction>
</comment>
<dbReference type="PANTHER" id="PTHR47634:SF9">
    <property type="entry name" value="PROTEIN KINASE DOMAIN-CONTAINING PROTEIN-RELATED"/>
    <property type="match status" value="1"/>
</dbReference>
<keyword evidence="3" id="KW-0808">Transferase</keyword>
<accession>A0A317X396</accession>
<evidence type="ECO:0000313" key="10">
    <source>
        <dbReference type="EMBL" id="PWY93104.1"/>
    </source>
</evidence>
<dbReference type="InterPro" id="IPR011009">
    <property type="entry name" value="Kinase-like_dom_sf"/>
</dbReference>
<reference evidence="10 11" key="1">
    <citation type="submission" date="2016-12" db="EMBL/GenBank/DDBJ databases">
        <title>The genomes of Aspergillus section Nigri reveals drivers in fungal speciation.</title>
        <authorList>
            <consortium name="DOE Joint Genome Institute"/>
            <person name="Vesth T.C."/>
            <person name="Nybo J."/>
            <person name="Theobald S."/>
            <person name="Brandl J."/>
            <person name="Frisvad J.C."/>
            <person name="Nielsen K.F."/>
            <person name="Lyhne E.K."/>
            <person name="Kogle M.E."/>
            <person name="Kuo A."/>
            <person name="Riley R."/>
            <person name="Clum A."/>
            <person name="Nolan M."/>
            <person name="Lipzen A."/>
            <person name="Salamov A."/>
            <person name="Henrissat B."/>
            <person name="Wiebenga A."/>
            <person name="De Vries R.P."/>
            <person name="Grigoriev I.V."/>
            <person name="Mortensen U.H."/>
            <person name="Andersen M.R."/>
            <person name="Baker S.E."/>
        </authorList>
    </citation>
    <scope>NUCLEOTIDE SEQUENCE [LARGE SCALE GENOMIC DNA]</scope>
    <source>
        <strain evidence="10 11">CBS 115572</strain>
    </source>
</reference>
<evidence type="ECO:0000256" key="3">
    <source>
        <dbReference type="ARBA" id="ARBA00022679"/>
    </source>
</evidence>
<keyword evidence="2" id="KW-0723">Serine/threonine-protein kinase</keyword>
<dbReference type="RefSeq" id="XP_025469865.1">
    <property type="nucleotide sequence ID" value="XM_025609794.1"/>
</dbReference>
<dbReference type="Gene3D" id="1.10.510.10">
    <property type="entry name" value="Transferase(Phosphotransferase) domain 1"/>
    <property type="match status" value="1"/>
</dbReference>
<evidence type="ECO:0000259" key="9">
    <source>
        <dbReference type="PROSITE" id="PS50011"/>
    </source>
</evidence>
<dbReference type="EC" id="2.7.11.1" evidence="1"/>
<dbReference type="AlphaFoldDB" id="A0A317X396"/>
<evidence type="ECO:0000256" key="8">
    <source>
        <dbReference type="ARBA" id="ARBA00048679"/>
    </source>
</evidence>
<comment type="catalytic activity">
    <reaction evidence="7">
        <text>L-threonyl-[protein] + ATP = O-phospho-L-threonyl-[protein] + ADP + H(+)</text>
        <dbReference type="Rhea" id="RHEA:46608"/>
        <dbReference type="Rhea" id="RHEA-COMP:11060"/>
        <dbReference type="Rhea" id="RHEA-COMP:11605"/>
        <dbReference type="ChEBI" id="CHEBI:15378"/>
        <dbReference type="ChEBI" id="CHEBI:30013"/>
        <dbReference type="ChEBI" id="CHEBI:30616"/>
        <dbReference type="ChEBI" id="CHEBI:61977"/>
        <dbReference type="ChEBI" id="CHEBI:456216"/>
        <dbReference type="EC" id="2.7.11.1"/>
    </reaction>
</comment>
<dbReference type="InterPro" id="IPR000719">
    <property type="entry name" value="Prot_kinase_dom"/>
</dbReference>
<evidence type="ECO:0000256" key="7">
    <source>
        <dbReference type="ARBA" id="ARBA00047899"/>
    </source>
</evidence>
<feature type="domain" description="Protein kinase" evidence="9">
    <location>
        <begin position="35"/>
        <end position="385"/>
    </location>
</feature>
<keyword evidence="11" id="KW-1185">Reference proteome</keyword>
<dbReference type="PROSITE" id="PS50011">
    <property type="entry name" value="PROTEIN_KINASE_DOM"/>
    <property type="match status" value="1"/>
</dbReference>
<dbReference type="EMBL" id="MSFK01000007">
    <property type="protein sequence ID" value="PWY93104.1"/>
    <property type="molecule type" value="Genomic_DNA"/>
</dbReference>
<gene>
    <name evidence="10" type="ORF">BO94DRAFT_512063</name>
</gene>
<dbReference type="GO" id="GO:0004674">
    <property type="term" value="F:protein serine/threonine kinase activity"/>
    <property type="evidence" value="ECO:0007669"/>
    <property type="project" value="UniProtKB-KW"/>
</dbReference>
<proteinExistence type="predicted"/>
<dbReference type="PANTHER" id="PTHR47634">
    <property type="entry name" value="PROTEIN KINASE DOMAIN-CONTAINING PROTEIN-RELATED"/>
    <property type="match status" value="1"/>
</dbReference>
<sequence length="389" mass="44179">MFYYDPNLSSVESIDHYHAGGYHPVHLGDIFNEKYKIVGKISHGVYSTVWLAQNQREYVSPPAKCPLSNQEVVLKIIQAAESDLTPEREILDFLNGVRGKHPGHKHVVNLLDHFYHEGANGTHLCLVLPVMAGELQRLYVDGKRRLRARELRRLAKELLQGVDFLHERGVVHCDLHAGNIMLRRTGTINYHDMLKPVVTVPVTWDKEATEDEAKTAPRYLVRSQVSSLRLTKKEFEDVHVVIGDLGAAQWSHECGDLPITPLPLRAPEVIRWGGCPRAFDTKADIWTLGCLVRALSSIFKLATGKILFPVDRKEDMKADESQLALIEQRVGSQGRETFAKYLATQLPRDFGEENAKLLAEFLLLMLQINPQKRRSAVSLQRTRFIRNED</sequence>
<keyword evidence="4" id="KW-0547">Nucleotide-binding</keyword>
<dbReference type="Gene3D" id="3.30.200.20">
    <property type="entry name" value="Phosphorylase Kinase, domain 1"/>
    <property type="match status" value="1"/>
</dbReference>
<evidence type="ECO:0000256" key="5">
    <source>
        <dbReference type="ARBA" id="ARBA00022777"/>
    </source>
</evidence>
<keyword evidence="5 10" id="KW-0418">Kinase</keyword>
<comment type="caution">
    <text evidence="10">The sequence shown here is derived from an EMBL/GenBank/DDBJ whole genome shotgun (WGS) entry which is preliminary data.</text>
</comment>